<evidence type="ECO:0000313" key="2">
    <source>
        <dbReference type="Proteomes" id="UP001229773"/>
    </source>
</evidence>
<proteinExistence type="predicted"/>
<dbReference type="Proteomes" id="UP001229773">
    <property type="component" value="Chromosome"/>
</dbReference>
<dbReference type="EMBL" id="CP132375">
    <property type="protein sequence ID" value="WLS98800.1"/>
    <property type="molecule type" value="Genomic_DNA"/>
</dbReference>
<dbReference type="RefSeq" id="WP_025329743.1">
    <property type="nucleotide sequence ID" value="NZ_CP132375.1"/>
</dbReference>
<evidence type="ECO:0000313" key="1">
    <source>
        <dbReference type="EMBL" id="WLS98800.1"/>
    </source>
</evidence>
<protein>
    <submittedName>
        <fullName evidence="1">Uncharacterized protein</fullName>
    </submittedName>
</protein>
<accession>A0ABD7Z3X8</accession>
<reference evidence="1 2" key="1">
    <citation type="submission" date="2023-08" db="EMBL/GenBank/DDBJ databases">
        <title>Complete genome sequences of 12 bacterial strains from the honey bee gut, resolved with long-read nanopore sequencing.</title>
        <authorList>
            <person name="Kwong W.K."/>
            <person name="Acheampong S."/>
            <person name="Polat M.F."/>
        </authorList>
    </citation>
    <scope>NUCLEOTIDE SEQUENCE [LARGE SCALE GENOMIC DNA]</scope>
    <source>
        <strain evidence="2">wkB9</strain>
    </source>
</reference>
<dbReference type="AlphaFoldDB" id="A0ABD7Z3X8"/>
<name>A0ABD7Z3X8_9NEIS</name>
<sequence>MILGITAEEFLKTVKKRVSKLEQFKKDIIKLKQEKVSNIDIVRFLELNGVRTSPANVCKYLKTIQSDLEQAKPKK</sequence>
<gene>
    <name evidence="1" type="ORF">RAM05_01960</name>
</gene>
<organism evidence="1 2">
    <name type="scientific">Snodgrassella alvi</name>
    <dbReference type="NCBI Taxonomy" id="1196083"/>
    <lineage>
        <taxon>Bacteria</taxon>
        <taxon>Pseudomonadati</taxon>
        <taxon>Pseudomonadota</taxon>
        <taxon>Betaproteobacteria</taxon>
        <taxon>Neisseriales</taxon>
        <taxon>Neisseriaceae</taxon>
        <taxon>Snodgrassella</taxon>
    </lineage>
</organism>